<keyword evidence="1" id="KW-0812">Transmembrane</keyword>
<keyword evidence="1" id="KW-1133">Transmembrane helix</keyword>
<dbReference type="PANTHER" id="PTHR12277">
    <property type="entry name" value="ALPHA/BETA HYDROLASE DOMAIN-CONTAINING PROTEIN"/>
    <property type="match status" value="1"/>
</dbReference>
<feature type="transmembrane region" description="Helical" evidence="1">
    <location>
        <begin position="12"/>
        <end position="35"/>
    </location>
</feature>
<dbReference type="Proteomes" id="UP000591131">
    <property type="component" value="Unassembled WGS sequence"/>
</dbReference>
<proteinExistence type="predicted"/>
<sequence>MSSLLRRPYAILTALIAALLSFIIYDFNLIVVSLIHLDFAHVPNSIWPMTDPAVTDGLRGARNYRVKSGNETLGFWLIPADNGTKPPERAIIYFHGQAATRAQGHRVELYKMLANRLHAVVVAFDLRGYGDSTGTPWTSGVLEDIQSVVDWTGKMLGNSTLPMYLYGHSLGGPQALYAARYMIGQGRKISGCILESTFVEFTKTAAQHPMTLPLWFLPLSIRTHLLASLMEPAMKDPTGFDYYTERQLQLLRYEAPGIPIINFHGLSDWQISPQNAKDLSDSVDGVDYTIVFIKGGGHSNLHTGVRQEEMAYPTVEDVERKNEHRHDAVKGAIVHEQIPRLPLDQQPVSGLSHQTFEVPKSVDVVSHRDETSSELQYAHDHPATLSKGLQPGAQKPAQEPVVLPDHAKAACLPNEAYDGSAIEKTVTAYPPRGKPGYANKGRFDQLVWEKSKADEYLGHRENCTAHDLGTMHDEFNLDDANRVKKYDLPACTLEREQHKAIIRDEDALNHHHREPVAHFFSNPVITYENHQLAQQIYADKHASVAAQA</sequence>
<dbReference type="InterPro" id="IPR029058">
    <property type="entry name" value="AB_hydrolase_fold"/>
</dbReference>
<accession>A0A7J6MKJ4</accession>
<dbReference type="OrthoDB" id="10249433at2759"/>
<dbReference type="AlphaFoldDB" id="A0A7J6MKJ4"/>
<dbReference type="SUPFAM" id="SSF53474">
    <property type="entry name" value="alpha/beta-Hydrolases"/>
    <property type="match status" value="1"/>
</dbReference>
<dbReference type="EMBL" id="JAAPAO010000123">
    <property type="protein sequence ID" value="KAF4671966.1"/>
    <property type="molecule type" value="Genomic_DNA"/>
</dbReference>
<name>A0A7J6MKJ4_PERCH</name>
<dbReference type="Pfam" id="PF12146">
    <property type="entry name" value="Hydrolase_4"/>
    <property type="match status" value="1"/>
</dbReference>
<dbReference type="PANTHER" id="PTHR12277:SF81">
    <property type="entry name" value="PROTEIN ABHD13"/>
    <property type="match status" value="1"/>
</dbReference>
<evidence type="ECO:0000259" key="2">
    <source>
        <dbReference type="Pfam" id="PF12146"/>
    </source>
</evidence>
<keyword evidence="4" id="KW-1185">Reference proteome</keyword>
<feature type="domain" description="Serine aminopeptidase S33" evidence="2">
    <location>
        <begin position="86"/>
        <end position="242"/>
    </location>
</feature>
<evidence type="ECO:0000313" key="3">
    <source>
        <dbReference type="EMBL" id="KAF4671966.1"/>
    </source>
</evidence>
<evidence type="ECO:0000313" key="4">
    <source>
        <dbReference type="Proteomes" id="UP000591131"/>
    </source>
</evidence>
<organism evidence="3 4">
    <name type="scientific">Perkinsus chesapeaki</name>
    <name type="common">Clam parasite</name>
    <name type="synonym">Perkinsus andrewsi</name>
    <dbReference type="NCBI Taxonomy" id="330153"/>
    <lineage>
        <taxon>Eukaryota</taxon>
        <taxon>Sar</taxon>
        <taxon>Alveolata</taxon>
        <taxon>Perkinsozoa</taxon>
        <taxon>Perkinsea</taxon>
        <taxon>Perkinsida</taxon>
        <taxon>Perkinsidae</taxon>
        <taxon>Perkinsus</taxon>
    </lineage>
</organism>
<protein>
    <submittedName>
        <fullName evidence="3">Monoacylglycerol lipase abhd12</fullName>
    </submittedName>
</protein>
<dbReference type="InterPro" id="IPR022742">
    <property type="entry name" value="Hydrolase_4"/>
</dbReference>
<keyword evidence="1" id="KW-0472">Membrane</keyword>
<gene>
    <name evidence="3" type="primary">ABHD12</name>
    <name evidence="3" type="ORF">FOL47_001053</name>
</gene>
<dbReference type="Gene3D" id="3.40.50.1820">
    <property type="entry name" value="alpha/beta hydrolase"/>
    <property type="match status" value="1"/>
</dbReference>
<evidence type="ECO:0000256" key="1">
    <source>
        <dbReference type="SAM" id="Phobius"/>
    </source>
</evidence>
<reference evidence="3 4" key="1">
    <citation type="submission" date="2020-04" db="EMBL/GenBank/DDBJ databases">
        <title>Perkinsus chesapeaki whole genome sequence.</title>
        <authorList>
            <person name="Bogema D.R."/>
        </authorList>
    </citation>
    <scope>NUCLEOTIDE SEQUENCE [LARGE SCALE GENOMIC DNA]</scope>
    <source>
        <strain evidence="3">ATCC PRA-425</strain>
    </source>
</reference>
<comment type="caution">
    <text evidence="3">The sequence shown here is derived from an EMBL/GenBank/DDBJ whole genome shotgun (WGS) entry which is preliminary data.</text>
</comment>